<comment type="caution">
    <text evidence="1">The sequence shown here is derived from an EMBL/GenBank/DDBJ whole genome shotgun (WGS) entry which is preliminary data.</text>
</comment>
<dbReference type="Gene3D" id="3.80.10.10">
    <property type="entry name" value="Ribonuclease Inhibitor"/>
    <property type="match status" value="3"/>
</dbReference>
<dbReference type="EMBL" id="JAPFFF010000016">
    <property type="protein sequence ID" value="KAK8865500.1"/>
    <property type="molecule type" value="Genomic_DNA"/>
</dbReference>
<evidence type="ECO:0000313" key="1">
    <source>
        <dbReference type="EMBL" id="KAK8865500.1"/>
    </source>
</evidence>
<gene>
    <name evidence="1" type="ORF">M9Y10_011055</name>
</gene>
<organism evidence="1 2">
    <name type="scientific">Tritrichomonas musculus</name>
    <dbReference type="NCBI Taxonomy" id="1915356"/>
    <lineage>
        <taxon>Eukaryota</taxon>
        <taxon>Metamonada</taxon>
        <taxon>Parabasalia</taxon>
        <taxon>Tritrichomonadida</taxon>
        <taxon>Tritrichomonadidae</taxon>
        <taxon>Tritrichomonas</taxon>
    </lineage>
</organism>
<dbReference type="Proteomes" id="UP001470230">
    <property type="component" value="Unassembled WGS sequence"/>
</dbReference>
<dbReference type="InterPro" id="IPR032675">
    <property type="entry name" value="LRR_dom_sf"/>
</dbReference>
<evidence type="ECO:0008006" key="3">
    <source>
        <dbReference type="Google" id="ProtNLM"/>
    </source>
</evidence>
<dbReference type="PANTHER" id="PTHR45661">
    <property type="entry name" value="SURFACE ANTIGEN"/>
    <property type="match status" value="1"/>
</dbReference>
<protein>
    <recommendedName>
        <fullName evidence="3">Surface antigen BspA-like</fullName>
    </recommendedName>
</protein>
<dbReference type="PANTHER" id="PTHR45661:SF3">
    <property type="entry name" value="IG-LIKE DOMAIN-CONTAINING PROTEIN"/>
    <property type="match status" value="1"/>
</dbReference>
<sequence length="428" mass="48693">MNKNHHFLKAKEKIEKGDLIFSINDDGKTVSIIGNKVTTDEILIPRSIVYNSKEYVITSILHWAFQFSEIKTVKFSADSEIITIDRLAFSESSIESFTIPPHLKQIKEFAFVFCKQLRSIEIPPNSELETIENDAFSGTAIERFTISPHLTKISKSIFCNCQNLRTIEIPENSNLSTIESGAFDGSSIENLFLPSSLIMLSEGWCCNALQLTKVIVSTSNPRYSTYSDKMVIGKSDVHQTEYFDVLVFCARNIITIEIPSFIKVIGPYAFERCFKQHSIEIHEDSKLQIIDTRAFFGSSIESFKIPLHLSKINQYAFSYCQKLRTIEIPLNSKLHTIDKYAFFESSIESFIITSNLSVIGDSAFSCCKQLKIIEIDEKSPIKYLDRNIFNGCNDLIIMIPVNLTFLFCRDGNENNFIKNVQKSICNLS</sequence>
<dbReference type="InterPro" id="IPR053139">
    <property type="entry name" value="Surface_bspA-like"/>
</dbReference>
<proteinExistence type="predicted"/>
<dbReference type="SUPFAM" id="SSF52058">
    <property type="entry name" value="L domain-like"/>
    <property type="match status" value="1"/>
</dbReference>
<dbReference type="InterPro" id="IPR026906">
    <property type="entry name" value="LRR_5"/>
</dbReference>
<evidence type="ECO:0000313" key="2">
    <source>
        <dbReference type="Proteomes" id="UP001470230"/>
    </source>
</evidence>
<reference evidence="1 2" key="1">
    <citation type="submission" date="2024-04" db="EMBL/GenBank/DDBJ databases">
        <title>Tritrichomonas musculus Genome.</title>
        <authorList>
            <person name="Alves-Ferreira E."/>
            <person name="Grigg M."/>
            <person name="Lorenzi H."/>
            <person name="Galac M."/>
        </authorList>
    </citation>
    <scope>NUCLEOTIDE SEQUENCE [LARGE SCALE GENOMIC DNA]</scope>
    <source>
        <strain evidence="1 2">EAF2021</strain>
    </source>
</reference>
<name>A0ABR2IML0_9EUKA</name>
<accession>A0ABR2IML0</accession>
<dbReference type="Pfam" id="PF13306">
    <property type="entry name" value="LRR_5"/>
    <property type="match status" value="2"/>
</dbReference>
<keyword evidence="2" id="KW-1185">Reference proteome</keyword>